<keyword evidence="3" id="KW-1185">Reference proteome</keyword>
<protein>
    <recommendedName>
        <fullName evidence="1">DUF6457 domain-containing protein</fullName>
    </recommendedName>
</protein>
<dbReference type="EMBL" id="JAAGWZ010000004">
    <property type="protein sequence ID" value="NEM92289.1"/>
    <property type="molecule type" value="Genomic_DNA"/>
</dbReference>
<evidence type="ECO:0000313" key="2">
    <source>
        <dbReference type="EMBL" id="NEM92289.1"/>
    </source>
</evidence>
<name>A0A7C9PPP4_9MICO</name>
<reference evidence="2 3" key="1">
    <citation type="journal article" date="2014" name="Int. J. Syst. Evol. Microbiol.">
        <title>Description of Galbitalea soli gen. nov., sp. nov., and Frondihabitans sucicola sp. nov.</title>
        <authorList>
            <person name="Kim S.J."/>
            <person name="Lim J.M."/>
            <person name="Ahn J.H."/>
            <person name="Weon H.Y."/>
            <person name="Hamada M."/>
            <person name="Suzuki K."/>
            <person name="Ahn T.Y."/>
            <person name="Kwon S.W."/>
        </authorList>
    </citation>
    <scope>NUCLEOTIDE SEQUENCE [LARGE SCALE GENOMIC DNA]</scope>
    <source>
        <strain evidence="2 3">NBRC 108727</strain>
    </source>
</reference>
<gene>
    <name evidence="2" type="ORF">G3T37_13105</name>
</gene>
<evidence type="ECO:0000313" key="3">
    <source>
        <dbReference type="Proteomes" id="UP000479756"/>
    </source>
</evidence>
<feature type="domain" description="DUF6457" evidence="1">
    <location>
        <begin position="2"/>
        <end position="76"/>
    </location>
</feature>
<dbReference type="Proteomes" id="UP000479756">
    <property type="component" value="Unassembled WGS sequence"/>
</dbReference>
<dbReference type="Pfam" id="PF20058">
    <property type="entry name" value="DUF6457"/>
    <property type="match status" value="1"/>
</dbReference>
<dbReference type="AlphaFoldDB" id="A0A7C9PPP4"/>
<evidence type="ECO:0000259" key="1">
    <source>
        <dbReference type="Pfam" id="PF20058"/>
    </source>
</evidence>
<organism evidence="2 3">
    <name type="scientific">Galbitalea soli</name>
    <dbReference type="NCBI Taxonomy" id="1268042"/>
    <lineage>
        <taxon>Bacteria</taxon>
        <taxon>Bacillati</taxon>
        <taxon>Actinomycetota</taxon>
        <taxon>Actinomycetes</taxon>
        <taxon>Micrococcales</taxon>
        <taxon>Microbacteriaceae</taxon>
        <taxon>Galbitalea</taxon>
    </lineage>
</organism>
<comment type="caution">
    <text evidence="2">The sequence shown here is derived from an EMBL/GenBank/DDBJ whole genome shotgun (WGS) entry which is preliminary data.</text>
</comment>
<sequence>MLRSWTDALLAELDLAGTEVDIDAVLGLAGVVARGVVRPAAPLTAFLVGLAVGRAGADAPEAFERAAHRARALAATGDFAA</sequence>
<accession>A0A7C9PPP4</accession>
<dbReference type="InterPro" id="IPR045598">
    <property type="entry name" value="DUF6457"/>
</dbReference>
<proteinExistence type="predicted"/>